<keyword evidence="3" id="KW-1185">Reference proteome</keyword>
<comment type="caution">
    <text evidence="2">The sequence shown here is derived from an EMBL/GenBank/DDBJ whole genome shotgun (WGS) entry which is preliminary data.</text>
</comment>
<protein>
    <submittedName>
        <fullName evidence="2">Uncharacterized protein</fullName>
    </submittedName>
</protein>
<proteinExistence type="predicted"/>
<name>A0ABR2HEG4_9EUKA</name>
<evidence type="ECO:0000256" key="1">
    <source>
        <dbReference type="SAM" id="MobiDB-lite"/>
    </source>
</evidence>
<evidence type="ECO:0000313" key="2">
    <source>
        <dbReference type="EMBL" id="KAK8845037.1"/>
    </source>
</evidence>
<gene>
    <name evidence="2" type="ORF">M9Y10_021213</name>
</gene>
<accession>A0ABR2HEG4</accession>
<feature type="region of interest" description="Disordered" evidence="1">
    <location>
        <begin position="95"/>
        <end position="117"/>
    </location>
</feature>
<organism evidence="2 3">
    <name type="scientific">Tritrichomonas musculus</name>
    <dbReference type="NCBI Taxonomy" id="1915356"/>
    <lineage>
        <taxon>Eukaryota</taxon>
        <taxon>Metamonada</taxon>
        <taxon>Parabasalia</taxon>
        <taxon>Tritrichomonadida</taxon>
        <taxon>Tritrichomonadidae</taxon>
        <taxon>Tritrichomonas</taxon>
    </lineage>
</organism>
<reference evidence="2 3" key="1">
    <citation type="submission" date="2024-04" db="EMBL/GenBank/DDBJ databases">
        <title>Tritrichomonas musculus Genome.</title>
        <authorList>
            <person name="Alves-Ferreira E."/>
            <person name="Grigg M."/>
            <person name="Lorenzi H."/>
            <person name="Galac M."/>
        </authorList>
    </citation>
    <scope>NUCLEOTIDE SEQUENCE [LARGE SCALE GENOMIC DNA]</scope>
    <source>
        <strain evidence="2 3">EAF2021</strain>
    </source>
</reference>
<sequence length="153" mass="18208">MELFQLNSSHFNQQVMVKAKIIRVTQSNENMLISMQSLKKKRNLPSFLGGIMLYELDNDDLMQGIKFISGKYIFKKKSKNRVFLPYMEIEKIMPFYNNDDNSDDDDGEEEEEEDGDQVHHNFFTEENLCSFKFPTGDEFFTFLQRLLQKKHFH</sequence>
<dbReference type="Proteomes" id="UP001470230">
    <property type="component" value="Unassembled WGS sequence"/>
</dbReference>
<feature type="compositionally biased region" description="Acidic residues" evidence="1">
    <location>
        <begin position="100"/>
        <end position="115"/>
    </location>
</feature>
<evidence type="ECO:0000313" key="3">
    <source>
        <dbReference type="Proteomes" id="UP001470230"/>
    </source>
</evidence>
<dbReference type="EMBL" id="JAPFFF010000031">
    <property type="protein sequence ID" value="KAK8845037.1"/>
    <property type="molecule type" value="Genomic_DNA"/>
</dbReference>